<comment type="caution">
    <text evidence="1">The sequence shown here is derived from an EMBL/GenBank/DDBJ whole genome shotgun (WGS) entry which is preliminary data.</text>
</comment>
<dbReference type="Proteomes" id="UP001480595">
    <property type="component" value="Unassembled WGS sequence"/>
</dbReference>
<name>A0ABR1VGF7_9PEZI</name>
<sequence>MASDWLEAANQSLQEDGFLALQDFEVGNRLEAFQSEGFPWRTLRGLESVEAVLFDPRIRDILKAQHAKFILGHRLRYSAKPGCHRRFWDGGPSAFFVVHEWAKGSTVECWVGSHQVAIQHDSEATGAPVFEYAKEKLEATGCKSKTFHFPRGGLLIADARVIWDMQAGYEIVNVFFTPELLPGLAMELPDSPRLAEKLGNMMEKTGDLGINFKISSDWKSES</sequence>
<organism evidence="1 2">
    <name type="scientific">Apiospora phragmitis</name>
    <dbReference type="NCBI Taxonomy" id="2905665"/>
    <lineage>
        <taxon>Eukaryota</taxon>
        <taxon>Fungi</taxon>
        <taxon>Dikarya</taxon>
        <taxon>Ascomycota</taxon>
        <taxon>Pezizomycotina</taxon>
        <taxon>Sordariomycetes</taxon>
        <taxon>Xylariomycetidae</taxon>
        <taxon>Amphisphaeriales</taxon>
        <taxon>Apiosporaceae</taxon>
        <taxon>Apiospora</taxon>
    </lineage>
</organism>
<dbReference type="GeneID" id="92091403"/>
<accession>A0ABR1VGF7</accession>
<reference evidence="1 2" key="1">
    <citation type="submission" date="2023-01" db="EMBL/GenBank/DDBJ databases">
        <title>Analysis of 21 Apiospora genomes using comparative genomics revels a genus with tremendous synthesis potential of carbohydrate active enzymes and secondary metabolites.</title>
        <authorList>
            <person name="Sorensen T."/>
        </authorList>
    </citation>
    <scope>NUCLEOTIDE SEQUENCE [LARGE SCALE GENOMIC DNA]</scope>
    <source>
        <strain evidence="1 2">CBS 135458</strain>
    </source>
</reference>
<keyword evidence="2" id="KW-1185">Reference proteome</keyword>
<evidence type="ECO:0000313" key="1">
    <source>
        <dbReference type="EMBL" id="KAK8070315.1"/>
    </source>
</evidence>
<dbReference type="RefSeq" id="XP_066717609.1">
    <property type="nucleotide sequence ID" value="XM_066858340.1"/>
</dbReference>
<proteinExistence type="predicted"/>
<dbReference type="EMBL" id="JAQQWL010000006">
    <property type="protein sequence ID" value="KAK8070315.1"/>
    <property type="molecule type" value="Genomic_DNA"/>
</dbReference>
<protein>
    <submittedName>
        <fullName evidence="1">Uncharacterized protein</fullName>
    </submittedName>
</protein>
<evidence type="ECO:0000313" key="2">
    <source>
        <dbReference type="Proteomes" id="UP001480595"/>
    </source>
</evidence>
<gene>
    <name evidence="1" type="ORF">PG994_006931</name>
</gene>